<organism evidence="2 3">
    <name type="scientific">Plakobranchus ocellatus</name>
    <dbReference type="NCBI Taxonomy" id="259542"/>
    <lineage>
        <taxon>Eukaryota</taxon>
        <taxon>Metazoa</taxon>
        <taxon>Spiralia</taxon>
        <taxon>Lophotrochozoa</taxon>
        <taxon>Mollusca</taxon>
        <taxon>Gastropoda</taxon>
        <taxon>Heterobranchia</taxon>
        <taxon>Euthyneura</taxon>
        <taxon>Panpulmonata</taxon>
        <taxon>Sacoglossa</taxon>
        <taxon>Placobranchoidea</taxon>
        <taxon>Plakobranchidae</taxon>
        <taxon>Plakobranchus</taxon>
    </lineage>
</organism>
<evidence type="ECO:0000256" key="1">
    <source>
        <dbReference type="SAM" id="MobiDB-lite"/>
    </source>
</evidence>
<feature type="compositionally biased region" description="Basic and acidic residues" evidence="1">
    <location>
        <begin position="66"/>
        <end position="83"/>
    </location>
</feature>
<proteinExistence type="predicted"/>
<gene>
    <name evidence="2" type="ORF">PoB_003861100</name>
</gene>
<accession>A0AAV4AZX2</accession>
<dbReference type="Proteomes" id="UP000735302">
    <property type="component" value="Unassembled WGS sequence"/>
</dbReference>
<reference evidence="2 3" key="1">
    <citation type="journal article" date="2021" name="Elife">
        <title>Chloroplast acquisition without the gene transfer in kleptoplastic sea slugs, Plakobranchus ocellatus.</title>
        <authorList>
            <person name="Maeda T."/>
            <person name="Takahashi S."/>
            <person name="Yoshida T."/>
            <person name="Shimamura S."/>
            <person name="Takaki Y."/>
            <person name="Nagai Y."/>
            <person name="Toyoda A."/>
            <person name="Suzuki Y."/>
            <person name="Arimoto A."/>
            <person name="Ishii H."/>
            <person name="Satoh N."/>
            <person name="Nishiyama T."/>
            <person name="Hasebe M."/>
            <person name="Maruyama T."/>
            <person name="Minagawa J."/>
            <person name="Obokata J."/>
            <person name="Shigenobu S."/>
        </authorList>
    </citation>
    <scope>NUCLEOTIDE SEQUENCE [LARGE SCALE GENOMIC DNA]</scope>
</reference>
<dbReference type="EMBL" id="BLXT01004371">
    <property type="protein sequence ID" value="GFO12106.1"/>
    <property type="molecule type" value="Genomic_DNA"/>
</dbReference>
<feature type="region of interest" description="Disordered" evidence="1">
    <location>
        <begin position="54"/>
        <end position="83"/>
    </location>
</feature>
<keyword evidence="3" id="KW-1185">Reference proteome</keyword>
<sequence>MSPLKAFKDGTTILCSKETDQQNTGSVRCPYELGQNVFQPEEISKSVHKERRVRPRCLLQNSQSRYTKDRSRACQEPRKIDTK</sequence>
<dbReference type="AlphaFoldDB" id="A0AAV4AZX2"/>
<name>A0AAV4AZX2_9GAST</name>
<evidence type="ECO:0000313" key="3">
    <source>
        <dbReference type="Proteomes" id="UP000735302"/>
    </source>
</evidence>
<comment type="caution">
    <text evidence="2">The sequence shown here is derived from an EMBL/GenBank/DDBJ whole genome shotgun (WGS) entry which is preliminary data.</text>
</comment>
<evidence type="ECO:0000313" key="2">
    <source>
        <dbReference type="EMBL" id="GFO12106.1"/>
    </source>
</evidence>
<protein>
    <submittedName>
        <fullName evidence="2">Uncharacterized protein</fullName>
    </submittedName>
</protein>